<organism evidence="3 4">
    <name type="scientific">Candidatus Syntrophocurvum alkaliphilum</name>
    <dbReference type="NCBI Taxonomy" id="2293317"/>
    <lineage>
        <taxon>Bacteria</taxon>
        <taxon>Bacillati</taxon>
        <taxon>Bacillota</taxon>
        <taxon>Clostridia</taxon>
        <taxon>Eubacteriales</taxon>
        <taxon>Syntrophomonadaceae</taxon>
        <taxon>Candidatus Syntrophocurvum</taxon>
    </lineage>
</organism>
<dbReference type="SUPFAM" id="SSF49265">
    <property type="entry name" value="Fibronectin type III"/>
    <property type="match status" value="1"/>
</dbReference>
<evidence type="ECO:0000256" key="1">
    <source>
        <dbReference type="ARBA" id="ARBA00022729"/>
    </source>
</evidence>
<dbReference type="CDD" id="cd00063">
    <property type="entry name" value="FN3"/>
    <property type="match status" value="1"/>
</dbReference>
<dbReference type="PANTHER" id="PTHR46769">
    <property type="entry name" value="POLYCYSTIC KIDNEY AND HEPATIC DISEASE 1 (AUTOSOMAL RECESSIVE)-LIKE 1"/>
    <property type="match status" value="1"/>
</dbReference>
<name>A0A6I6DLK4_9FIRM</name>
<gene>
    <name evidence="3" type="ORF">SYNTR_2096</name>
</gene>
<dbReference type="CDD" id="cd00603">
    <property type="entry name" value="IPT_PCSR"/>
    <property type="match status" value="1"/>
</dbReference>
<evidence type="ECO:0000313" key="3">
    <source>
        <dbReference type="EMBL" id="QGU00690.1"/>
    </source>
</evidence>
<dbReference type="InterPro" id="IPR002909">
    <property type="entry name" value="IPT_dom"/>
</dbReference>
<keyword evidence="1" id="KW-0732">Signal</keyword>
<dbReference type="PANTHER" id="PTHR46769:SF2">
    <property type="entry name" value="FIBROCYSTIN-L ISOFORM 2 PRECURSOR-RELATED"/>
    <property type="match status" value="1"/>
</dbReference>
<reference evidence="4" key="1">
    <citation type="journal article" date="2019" name="Microbiology">
        <title>Complete Genome Sequence of an Uncultured Bacterium of the Candidate Phylum Bipolaricaulota.</title>
        <authorList>
            <person name="Kadnikov V.V."/>
            <person name="Mardanov A.V."/>
            <person name="Beletsky A.V."/>
            <person name="Frank Y.A."/>
            <person name="Karnachuk O.V."/>
            <person name="Ravin N.V."/>
        </authorList>
    </citation>
    <scope>NUCLEOTIDE SEQUENCE [LARGE SCALE GENOMIC DNA]</scope>
</reference>
<dbReference type="InterPro" id="IPR036116">
    <property type="entry name" value="FN3_sf"/>
</dbReference>
<dbReference type="CDD" id="cd00102">
    <property type="entry name" value="IPT"/>
    <property type="match status" value="1"/>
</dbReference>
<dbReference type="InterPro" id="IPR013783">
    <property type="entry name" value="Ig-like_fold"/>
</dbReference>
<dbReference type="Gene3D" id="2.60.40.10">
    <property type="entry name" value="Immunoglobulins"/>
    <property type="match status" value="6"/>
</dbReference>
<evidence type="ECO:0000259" key="2">
    <source>
        <dbReference type="PROSITE" id="PS50853"/>
    </source>
</evidence>
<dbReference type="SMART" id="SM00429">
    <property type="entry name" value="IPT"/>
    <property type="match status" value="4"/>
</dbReference>
<feature type="domain" description="Fibronectin type-III" evidence="2">
    <location>
        <begin position="1784"/>
        <end position="1878"/>
    </location>
</feature>
<dbReference type="RefSeq" id="WP_156204446.1">
    <property type="nucleotide sequence ID" value="NZ_CP046457.1"/>
</dbReference>
<dbReference type="PROSITE" id="PS50853">
    <property type="entry name" value="FN3"/>
    <property type="match status" value="1"/>
</dbReference>
<dbReference type="SMART" id="SM00060">
    <property type="entry name" value="FN3"/>
    <property type="match status" value="1"/>
</dbReference>
<dbReference type="InterPro" id="IPR052387">
    <property type="entry name" value="Fibrocystin"/>
</dbReference>
<accession>A0A6I6DLK4</accession>
<keyword evidence="4" id="KW-1185">Reference proteome</keyword>
<protein>
    <recommendedName>
        <fullName evidence="2">Fibronectin type-III domain-containing protein</fullName>
    </recommendedName>
</protein>
<dbReference type="InterPro" id="IPR003961">
    <property type="entry name" value="FN3_dom"/>
</dbReference>
<dbReference type="KEGG" id="salq:SYNTR_2096"/>
<dbReference type="OrthoDB" id="1656124at2"/>
<sequence length="2083" mass="234377">MRRRRYYKFLSIMTLMVFSLTIMPLNIVNADEQTTPEVTKIEIRENYDNSVPPESIDAVLTITGSNLQNVDVIIQDQSGLDNALGRDIGTRRTNTENRLQFWLDGNDLDEADLSKGFIINGETIKFEEIPGRITGVDNRIIKYEEDEARVVLKGSGLDRGDIRIRDMSDFEVEEGRKDEKASIKISEDKFGFSDIILSVESDGEEEPSLVYERRYANQFRLIQDWQVDDLIMTPSSGVRDRTIVTFTGEGLERSSVFFLRDIEGRYELEHMATPHDWNDERKRLQVVVPDLSSGQYNVVLTNYMKDVDPNEDLRDRITRQLEVQQPFVVIEAEDAAEIINISPDNGPNEIQNRITIEGRNFEEYHNIDSLTIEKDLYLDEECPVGRGDKFDRENIKVTDDEELLKINYGEGSYRISEEDTIKGEVYREITAYVGPKAMFIDKDNLFFSSNRDVLNLTLPTVSSDYIGYQDVRLHIETIIVDKDNDREVSFTEEVVVEDGFYFTESSIIPTINEVVPDRIQVVSEIVDGYETKNDIVLAIEGEDFMVTRYRDDDAEKVLYPEVKLGDSITIKRENNVVMVNDEIIEEANLEVFNGDFLVNGHPGNEMGDRIFITLPEGISIKPEEVDEDVDIEVSNYKRRSNQLASNGTGYNFLRFYQLENDWDPTIDLVDPNVVSASEGREGIRIEGSRFWDDVAVFIGGELIEAERVNESLITFDAPPSRVGETVLTVHNLHPEEGGQVSYPFYYIATKDNPVITSIAPDEGTIGSKIVISGENFFAPDPSVSNLEDMLNINRIIGSKVLFNNKDVNEYNDGYQLESYSNSEDAIISIDESGNINLSDYYPSVFLREDNEDESNIYKIVPHDEISVRVTNYTSDYIIRAYENEDGYELRTEQEDYFVEVSEEGIKIKDNDDDFELFFNMVTPYKAEGSEIIGHRAKVFDNDNKLLVTIPDLGTPGLYDVTVRNPDMLEDTWEDGFRFNKGMTAVPRIEKVAPKEGSVAGGYTVVIHGENFEDGGSPDTTTKVWIDSQPAEVINVNTSRTEIEVTVPEYSGNLKDELEEQGIAIPKKDVPVAVSNPSTGASDLVEDAFSYVIPSSEPNIERLNKYEGNAAGGEYIQITGTDFRYHEPFYTQNIPTDGSVPGRDYIDINHNNTWDDYSGKTIEELKEDETINFEEEVLPVLPKVYFGTQQAEIVDFGENFLGVKTPLATPGDVDVYVVNNDSGISNKVRFTYDSLDPQINEIIPNVGNRIGKQNVDIHGQEFAESEFNKLTPDGEKTEQRMPLVKFGDITNRYDEDSGIIVGGQVSNLVLEGNLTLNYNSNRDELRVSLEHGQGEYYNEFLYDDTKVFINLSLLEDSAGQNWPGNEMISVEIDRGATNRLIVERGFSPQANFENSSQLTVSTSSYYTVGTVPVTVVNPDGGEATDEFTYMHPDSNPEIINITRDSREPIRTEHEDEDIMLLNMNYEGSSVVSIFGQDFRENAIIQVGDLFTIEPDDISYRLPEQLTFTMPDVPEARVGELFRVIVQNDDGGIASSDETQPPIYLQFTKGETNPEITSVTPQLGPASGGTVIKIEGEDFRGSMEGYEGEGPRVYFDEQPANQVNVIDYKNIEVVSPLNSPGTRTIRVENPDGEISSESEFEYISSPRINAVVDPRDPTETTRIRNISIEGGDEIKLKGTGFMEGARVIFAPETSLAEGNPGGNVIYRVTQEEDEFDGRTFSSNVIDYHQLDEGEEGTNVTFIDEETLTVEVPPGRLDTSGIIVINPDDGASETYEDITYDLPEMEIPQDVTAEIVHDSYNNTDRFIRINWTKVDEAAEYEIYVIVDDDGQQRYIGTTELSSYLYEDLKPRTEYQFVVKAIGDHGSSKASMESNIVETGRNVGPPDEDGDITEHTEMQRVGNTANVTIGTRDYDRAETVIDLTRGDLAGASEVVVSMPARVASDRRAEDIKIIGNDFSMSFNPVAFRVARVDENRNRDDAGVRFTVAPFNGNANIPGGNDLSTVYDLGADFYLGQNSSSIDYLARPINFVVDYDQDKASMRRLQNVGMHRLESDGWEPIDWQSYLGNSVAESLNRLGSYTVIGSRR</sequence>
<dbReference type="SUPFAM" id="SSF81296">
    <property type="entry name" value="E set domains"/>
    <property type="match status" value="3"/>
</dbReference>
<dbReference type="Proteomes" id="UP000426444">
    <property type="component" value="Chromosome"/>
</dbReference>
<dbReference type="InterPro" id="IPR014756">
    <property type="entry name" value="Ig_E-set"/>
</dbReference>
<evidence type="ECO:0000313" key="4">
    <source>
        <dbReference type="Proteomes" id="UP000426444"/>
    </source>
</evidence>
<dbReference type="EMBL" id="CP046457">
    <property type="protein sequence ID" value="QGU00690.1"/>
    <property type="molecule type" value="Genomic_DNA"/>
</dbReference>
<dbReference type="Pfam" id="PF01833">
    <property type="entry name" value="TIG"/>
    <property type="match status" value="3"/>
</dbReference>
<proteinExistence type="predicted"/>